<proteinExistence type="predicted"/>
<organism evidence="2 3">
    <name type="scientific">Hyaloscypha hepaticicola</name>
    <dbReference type="NCBI Taxonomy" id="2082293"/>
    <lineage>
        <taxon>Eukaryota</taxon>
        <taxon>Fungi</taxon>
        <taxon>Dikarya</taxon>
        <taxon>Ascomycota</taxon>
        <taxon>Pezizomycotina</taxon>
        <taxon>Leotiomycetes</taxon>
        <taxon>Helotiales</taxon>
        <taxon>Hyaloscyphaceae</taxon>
        <taxon>Hyaloscypha</taxon>
    </lineage>
</organism>
<gene>
    <name evidence="2" type="ORF">NA56DRAFT_745383</name>
</gene>
<dbReference type="SMART" id="SM00225">
    <property type="entry name" value="BTB"/>
    <property type="match status" value="1"/>
</dbReference>
<sequence length="242" mass="28343">MASDSWASDGWGDLQLPKLSISKKIKPPEFSSPTQLVTFVVGKGKEKEIFVVHKEHACRYSPVLDKAFNSEFKEGRTQKYEIEDTNPDTFRIFVQWLYSQKLTHIHYDEHWELEVDDVHKIDCTKGTISRIELWVLAEKLLIPQLQNEVMRLLRLVGRTCVHPFERHVNYIYQNTADNSVLRRFVVNLIAWAAPSSEYKQYPHLYPHEFLLDLVTVFSAAVPPRTAANKRYRLDDTDYFVEE</sequence>
<accession>A0A2J6QES1</accession>
<evidence type="ECO:0000313" key="2">
    <source>
        <dbReference type="EMBL" id="PMD24765.1"/>
    </source>
</evidence>
<dbReference type="Proteomes" id="UP000235672">
    <property type="component" value="Unassembled WGS sequence"/>
</dbReference>
<dbReference type="Pfam" id="PF00651">
    <property type="entry name" value="BTB"/>
    <property type="match status" value="1"/>
</dbReference>
<name>A0A2J6QES1_9HELO</name>
<dbReference type="SUPFAM" id="SSF54695">
    <property type="entry name" value="POZ domain"/>
    <property type="match status" value="1"/>
</dbReference>
<dbReference type="Gene3D" id="3.30.710.10">
    <property type="entry name" value="Potassium Channel Kv1.1, Chain A"/>
    <property type="match status" value="1"/>
</dbReference>
<dbReference type="InterPro" id="IPR011333">
    <property type="entry name" value="SKP1/BTB/POZ_sf"/>
</dbReference>
<protein>
    <recommendedName>
        <fullName evidence="1">BTB domain-containing protein</fullName>
    </recommendedName>
</protein>
<evidence type="ECO:0000313" key="3">
    <source>
        <dbReference type="Proteomes" id="UP000235672"/>
    </source>
</evidence>
<dbReference type="AlphaFoldDB" id="A0A2J6QES1"/>
<feature type="domain" description="BTB" evidence="1">
    <location>
        <begin position="35"/>
        <end position="106"/>
    </location>
</feature>
<dbReference type="PANTHER" id="PTHR47843">
    <property type="entry name" value="BTB DOMAIN-CONTAINING PROTEIN-RELATED"/>
    <property type="match status" value="1"/>
</dbReference>
<dbReference type="PANTHER" id="PTHR47843:SF2">
    <property type="entry name" value="BTB DOMAIN-CONTAINING PROTEIN"/>
    <property type="match status" value="1"/>
</dbReference>
<dbReference type="InterPro" id="IPR000210">
    <property type="entry name" value="BTB/POZ_dom"/>
</dbReference>
<dbReference type="PROSITE" id="PS50097">
    <property type="entry name" value="BTB"/>
    <property type="match status" value="1"/>
</dbReference>
<evidence type="ECO:0000259" key="1">
    <source>
        <dbReference type="PROSITE" id="PS50097"/>
    </source>
</evidence>
<dbReference type="CDD" id="cd18186">
    <property type="entry name" value="BTB_POZ_ZBTB_KLHL-like"/>
    <property type="match status" value="1"/>
</dbReference>
<dbReference type="EMBL" id="KZ613471">
    <property type="protein sequence ID" value="PMD24765.1"/>
    <property type="molecule type" value="Genomic_DNA"/>
</dbReference>
<keyword evidence="3" id="KW-1185">Reference proteome</keyword>
<dbReference type="OrthoDB" id="194443at2759"/>
<dbReference type="STRING" id="1745343.A0A2J6QES1"/>
<reference evidence="2 3" key="1">
    <citation type="submission" date="2016-05" db="EMBL/GenBank/DDBJ databases">
        <title>A degradative enzymes factory behind the ericoid mycorrhizal symbiosis.</title>
        <authorList>
            <consortium name="DOE Joint Genome Institute"/>
            <person name="Martino E."/>
            <person name="Morin E."/>
            <person name="Grelet G."/>
            <person name="Kuo A."/>
            <person name="Kohler A."/>
            <person name="Daghino S."/>
            <person name="Barry K."/>
            <person name="Choi C."/>
            <person name="Cichocki N."/>
            <person name="Clum A."/>
            <person name="Copeland A."/>
            <person name="Hainaut M."/>
            <person name="Haridas S."/>
            <person name="Labutti K."/>
            <person name="Lindquist E."/>
            <person name="Lipzen A."/>
            <person name="Khouja H.-R."/>
            <person name="Murat C."/>
            <person name="Ohm R."/>
            <person name="Olson A."/>
            <person name="Spatafora J."/>
            <person name="Veneault-Fourrey C."/>
            <person name="Henrissat B."/>
            <person name="Grigoriev I."/>
            <person name="Martin F."/>
            <person name="Perotto S."/>
        </authorList>
    </citation>
    <scope>NUCLEOTIDE SEQUENCE [LARGE SCALE GENOMIC DNA]</scope>
    <source>
        <strain evidence="2 3">UAMH 7357</strain>
    </source>
</reference>